<dbReference type="AlphaFoldDB" id="A0A5C5XIS1"/>
<sequence length="91" mass="10402">MSKTSLSLAAVPDSYKTEQTTEDRRADAVVVRRAVMVVPMESICAFRHAHPFRLVWWLRADGWQQVSAVQFRRVRQTFIYLGLGSFAGEKS</sequence>
<keyword evidence="3" id="KW-1185">Reference proteome</keyword>
<comment type="caution">
    <text evidence="2">The sequence shown here is derived from an EMBL/GenBank/DDBJ whole genome shotgun (WGS) entry which is preliminary data.</text>
</comment>
<dbReference type="EMBL" id="SJPG01000001">
    <property type="protein sequence ID" value="TWT62674.1"/>
    <property type="molecule type" value="Genomic_DNA"/>
</dbReference>
<gene>
    <name evidence="2" type="ORF">Pan54_34180</name>
</gene>
<evidence type="ECO:0000256" key="1">
    <source>
        <dbReference type="SAM" id="MobiDB-lite"/>
    </source>
</evidence>
<evidence type="ECO:0000313" key="2">
    <source>
        <dbReference type="EMBL" id="TWT62674.1"/>
    </source>
</evidence>
<accession>A0A5C5XIS1</accession>
<proteinExistence type="predicted"/>
<dbReference type="OrthoDB" id="9995641at2"/>
<organism evidence="2 3">
    <name type="scientific">Rubinisphaera italica</name>
    <dbReference type="NCBI Taxonomy" id="2527969"/>
    <lineage>
        <taxon>Bacteria</taxon>
        <taxon>Pseudomonadati</taxon>
        <taxon>Planctomycetota</taxon>
        <taxon>Planctomycetia</taxon>
        <taxon>Planctomycetales</taxon>
        <taxon>Planctomycetaceae</taxon>
        <taxon>Rubinisphaera</taxon>
    </lineage>
</organism>
<dbReference type="Proteomes" id="UP000316095">
    <property type="component" value="Unassembled WGS sequence"/>
</dbReference>
<evidence type="ECO:0000313" key="3">
    <source>
        <dbReference type="Proteomes" id="UP000316095"/>
    </source>
</evidence>
<protein>
    <submittedName>
        <fullName evidence="2">Uncharacterized protein</fullName>
    </submittedName>
</protein>
<dbReference type="RefSeq" id="WP_146504505.1">
    <property type="nucleotide sequence ID" value="NZ_SJPG01000001.1"/>
</dbReference>
<name>A0A5C5XIS1_9PLAN</name>
<feature type="region of interest" description="Disordered" evidence="1">
    <location>
        <begin position="1"/>
        <end position="20"/>
    </location>
</feature>
<reference evidence="2 3" key="1">
    <citation type="submission" date="2019-02" db="EMBL/GenBank/DDBJ databases">
        <title>Deep-cultivation of Planctomycetes and their phenomic and genomic characterization uncovers novel biology.</title>
        <authorList>
            <person name="Wiegand S."/>
            <person name="Jogler M."/>
            <person name="Boedeker C."/>
            <person name="Pinto D."/>
            <person name="Vollmers J."/>
            <person name="Rivas-Marin E."/>
            <person name="Kohn T."/>
            <person name="Peeters S.H."/>
            <person name="Heuer A."/>
            <person name="Rast P."/>
            <person name="Oberbeckmann S."/>
            <person name="Bunk B."/>
            <person name="Jeske O."/>
            <person name="Meyerdierks A."/>
            <person name="Storesund J.E."/>
            <person name="Kallscheuer N."/>
            <person name="Luecker S."/>
            <person name="Lage O.M."/>
            <person name="Pohl T."/>
            <person name="Merkel B.J."/>
            <person name="Hornburger P."/>
            <person name="Mueller R.-W."/>
            <person name="Bruemmer F."/>
            <person name="Labrenz M."/>
            <person name="Spormann A.M."/>
            <person name="Op Den Camp H."/>
            <person name="Overmann J."/>
            <person name="Amann R."/>
            <person name="Jetten M.S.M."/>
            <person name="Mascher T."/>
            <person name="Medema M.H."/>
            <person name="Devos D.P."/>
            <person name="Kaster A.-K."/>
            <person name="Ovreas L."/>
            <person name="Rohde M."/>
            <person name="Galperin M.Y."/>
            <person name="Jogler C."/>
        </authorList>
    </citation>
    <scope>NUCLEOTIDE SEQUENCE [LARGE SCALE GENOMIC DNA]</scope>
    <source>
        <strain evidence="2 3">Pan54</strain>
    </source>
</reference>